<dbReference type="Proteomes" id="UP000264820">
    <property type="component" value="Unplaced"/>
</dbReference>
<dbReference type="SUPFAM" id="SSF47391">
    <property type="entry name" value="Dimerization-anchoring domain of cAMP-dependent PK regulatory subunit"/>
    <property type="match status" value="1"/>
</dbReference>
<dbReference type="InterPro" id="IPR047579">
    <property type="entry name" value="DD_CABYR_SP17"/>
</dbReference>
<proteinExistence type="predicted"/>
<reference evidence="1" key="1">
    <citation type="submission" date="2025-08" db="UniProtKB">
        <authorList>
            <consortium name="Ensembl"/>
        </authorList>
    </citation>
    <scope>IDENTIFICATION</scope>
</reference>
<dbReference type="GeneTree" id="ENSGT01060000248756"/>
<reference evidence="1" key="2">
    <citation type="submission" date="2025-09" db="UniProtKB">
        <authorList>
            <consortium name="Ensembl"/>
        </authorList>
    </citation>
    <scope>IDENTIFICATION</scope>
</reference>
<protein>
    <recommendedName>
        <fullName evidence="3">RIIa domain-containing protein</fullName>
    </recommendedName>
</protein>
<evidence type="ECO:0000313" key="2">
    <source>
        <dbReference type="Proteomes" id="UP000264820"/>
    </source>
</evidence>
<dbReference type="Ensembl" id="ENSHCOT00000011613.1">
    <property type="protein sequence ID" value="ENSHCOP00000001719.1"/>
    <property type="gene ID" value="ENSHCOG00000002741.1"/>
</dbReference>
<evidence type="ECO:0008006" key="3">
    <source>
        <dbReference type="Google" id="ProtNLM"/>
    </source>
</evidence>
<sequence>CLTSKPPMRTMTLLECISRAVLLSQPADITKFLEAHLTQMIEFGGPNQTDLKEVAFHYQEQWGESDWF</sequence>
<dbReference type="STRING" id="109280.ENSHCOP00000001719"/>
<dbReference type="OMA" id="VAFHYQE"/>
<dbReference type="CDD" id="cd12100">
    <property type="entry name" value="DD_CABYR_SP17"/>
    <property type="match status" value="1"/>
</dbReference>
<dbReference type="AlphaFoldDB" id="A0A3Q3D3P4"/>
<keyword evidence="2" id="KW-1185">Reference proteome</keyword>
<name>A0A3Q3D3P4_HIPCM</name>
<accession>A0A3Q3D3P4</accession>
<evidence type="ECO:0000313" key="1">
    <source>
        <dbReference type="Ensembl" id="ENSHCOP00000001719.1"/>
    </source>
</evidence>
<organism evidence="1 2">
    <name type="scientific">Hippocampus comes</name>
    <name type="common">Tiger tail seahorse</name>
    <dbReference type="NCBI Taxonomy" id="109280"/>
    <lineage>
        <taxon>Eukaryota</taxon>
        <taxon>Metazoa</taxon>
        <taxon>Chordata</taxon>
        <taxon>Craniata</taxon>
        <taxon>Vertebrata</taxon>
        <taxon>Euteleostomi</taxon>
        <taxon>Actinopterygii</taxon>
        <taxon>Neopterygii</taxon>
        <taxon>Teleostei</taxon>
        <taxon>Neoteleostei</taxon>
        <taxon>Acanthomorphata</taxon>
        <taxon>Syngnathiaria</taxon>
        <taxon>Syngnathiformes</taxon>
        <taxon>Syngnathoidei</taxon>
        <taxon>Syngnathidae</taxon>
        <taxon>Hippocampus</taxon>
    </lineage>
</organism>